<reference evidence="1 2" key="1">
    <citation type="submission" date="2019-03" db="EMBL/GenBank/DDBJ databases">
        <title>Sequencing the genomes of 1000 actinobacteria strains.</title>
        <authorList>
            <person name="Klenk H.-P."/>
        </authorList>
    </citation>
    <scope>NUCLEOTIDE SEQUENCE [LARGE SCALE GENOMIC DNA]</scope>
    <source>
        <strain evidence="1 2">DSM 44969</strain>
    </source>
</reference>
<proteinExistence type="predicted"/>
<keyword evidence="2" id="KW-1185">Reference proteome</keyword>
<comment type="caution">
    <text evidence="1">The sequence shown here is derived from an EMBL/GenBank/DDBJ whole genome shotgun (WGS) entry which is preliminary data.</text>
</comment>
<accession>A0A4R1HIJ1</accession>
<dbReference type="EMBL" id="SMFZ01000002">
    <property type="protein sequence ID" value="TCK22104.1"/>
    <property type="molecule type" value="Genomic_DNA"/>
</dbReference>
<protein>
    <submittedName>
        <fullName evidence="1">Uncharacterized protein</fullName>
    </submittedName>
</protein>
<evidence type="ECO:0000313" key="2">
    <source>
        <dbReference type="Proteomes" id="UP000295560"/>
    </source>
</evidence>
<sequence>MTSPDAHHRDPTDWTAIIGFWCRELDHRADDPAAVRAAAGVLTDAGTGSGRGGHDVGGNRLAGLDPLRERPLLDDDPDGAVLVDILLVPLSAAVTEYTSAALRVRRRDPFWRRASPLGAIEGLLRRGSIYATPECRVRLEGRARYNLAFDAAALRAAHPATGGRTAANTP</sequence>
<evidence type="ECO:0000313" key="1">
    <source>
        <dbReference type="EMBL" id="TCK22104.1"/>
    </source>
</evidence>
<gene>
    <name evidence="1" type="ORF">EV378_6102</name>
</gene>
<name>A0A4R1HIJ1_PSEEN</name>
<dbReference type="Proteomes" id="UP000295560">
    <property type="component" value="Unassembled WGS sequence"/>
</dbReference>
<dbReference type="AlphaFoldDB" id="A0A4R1HIJ1"/>
<organism evidence="1 2">
    <name type="scientific">Pseudonocardia endophytica</name>
    <dbReference type="NCBI Taxonomy" id="401976"/>
    <lineage>
        <taxon>Bacteria</taxon>
        <taxon>Bacillati</taxon>
        <taxon>Actinomycetota</taxon>
        <taxon>Actinomycetes</taxon>
        <taxon>Pseudonocardiales</taxon>
        <taxon>Pseudonocardiaceae</taxon>
        <taxon>Pseudonocardia</taxon>
    </lineage>
</organism>